<feature type="chain" id="PRO_5021757657" description="Outer membrane protein beta-barrel domain-containing protein" evidence="1">
    <location>
        <begin position="25"/>
        <end position="163"/>
    </location>
</feature>
<proteinExistence type="predicted"/>
<gene>
    <name evidence="2" type="ORF">E6K76_10900</name>
</gene>
<reference evidence="2 3" key="1">
    <citation type="journal article" date="2019" name="Nat. Microbiol.">
        <title>Mediterranean grassland soil C-N compound turnover is dependent on rainfall and depth, and is mediated by genomically divergent microorganisms.</title>
        <authorList>
            <person name="Diamond S."/>
            <person name="Andeer P.F."/>
            <person name="Li Z."/>
            <person name="Crits-Christoph A."/>
            <person name="Burstein D."/>
            <person name="Anantharaman K."/>
            <person name="Lane K.R."/>
            <person name="Thomas B.C."/>
            <person name="Pan C."/>
            <person name="Northen T.R."/>
            <person name="Banfield J.F."/>
        </authorList>
    </citation>
    <scope>NUCLEOTIDE SEQUENCE [LARGE SCALE GENOMIC DNA]</scope>
    <source>
        <strain evidence="2">WS_6</strain>
    </source>
</reference>
<dbReference type="AlphaFoldDB" id="A0A538T0U7"/>
<evidence type="ECO:0008006" key="4">
    <source>
        <dbReference type="Google" id="ProtNLM"/>
    </source>
</evidence>
<name>A0A538T0U7_UNCEI</name>
<evidence type="ECO:0000256" key="1">
    <source>
        <dbReference type="SAM" id="SignalP"/>
    </source>
</evidence>
<protein>
    <recommendedName>
        <fullName evidence="4">Outer membrane protein beta-barrel domain-containing protein</fullName>
    </recommendedName>
</protein>
<evidence type="ECO:0000313" key="3">
    <source>
        <dbReference type="Proteomes" id="UP000316852"/>
    </source>
</evidence>
<accession>A0A538T0U7</accession>
<keyword evidence="1" id="KW-0732">Signal</keyword>
<sequence>MTRTVVRGFLAAIALAALPLTAFAQTSVVTAIGPRVGFSIDPDQFVVGGHLAVGPIAPSLMFVPSLDLGFGDNRTVVAGNFDLQYHFRTDSRWHPYLGAGMGISNETVERRSGNDVTASEVGGNVVFGAMAPTRSNTQFFSELKLGLGDIPSMKLIAGWNFGI</sequence>
<dbReference type="SUPFAM" id="SSF56925">
    <property type="entry name" value="OMPA-like"/>
    <property type="match status" value="1"/>
</dbReference>
<dbReference type="EMBL" id="VBOW01000067">
    <property type="protein sequence ID" value="TMQ57246.1"/>
    <property type="molecule type" value="Genomic_DNA"/>
</dbReference>
<feature type="signal peptide" evidence="1">
    <location>
        <begin position="1"/>
        <end position="24"/>
    </location>
</feature>
<comment type="caution">
    <text evidence="2">The sequence shown here is derived from an EMBL/GenBank/DDBJ whole genome shotgun (WGS) entry which is preliminary data.</text>
</comment>
<dbReference type="Proteomes" id="UP000316852">
    <property type="component" value="Unassembled WGS sequence"/>
</dbReference>
<dbReference type="Gene3D" id="2.40.160.20">
    <property type="match status" value="1"/>
</dbReference>
<evidence type="ECO:0000313" key="2">
    <source>
        <dbReference type="EMBL" id="TMQ57246.1"/>
    </source>
</evidence>
<organism evidence="2 3">
    <name type="scientific">Eiseniibacteriota bacterium</name>
    <dbReference type="NCBI Taxonomy" id="2212470"/>
    <lineage>
        <taxon>Bacteria</taxon>
        <taxon>Candidatus Eiseniibacteriota</taxon>
    </lineage>
</organism>
<dbReference type="InterPro" id="IPR011250">
    <property type="entry name" value="OMP/PagP_B-barrel"/>
</dbReference>